<feature type="transmembrane region" description="Helical" evidence="17">
    <location>
        <begin position="437"/>
        <end position="458"/>
    </location>
</feature>
<comment type="pathway">
    <text evidence="4">Protein modification; protein ubiquitination.</text>
</comment>
<comment type="caution">
    <text evidence="19">The sequence shown here is derived from an EMBL/GenBank/DDBJ whole genome shotgun (WGS) entry which is preliminary data.</text>
</comment>
<feature type="transmembrane region" description="Helical" evidence="17">
    <location>
        <begin position="611"/>
        <end position="630"/>
    </location>
</feature>
<evidence type="ECO:0000256" key="11">
    <source>
        <dbReference type="ARBA" id="ARBA00022833"/>
    </source>
</evidence>
<dbReference type="CDD" id="cd16461">
    <property type="entry name" value="RING-H2_EL5-like"/>
    <property type="match status" value="1"/>
</dbReference>
<dbReference type="SUPFAM" id="SSF57850">
    <property type="entry name" value="RING/U-box"/>
    <property type="match status" value="1"/>
</dbReference>
<feature type="region of interest" description="Disordered" evidence="16">
    <location>
        <begin position="151"/>
        <end position="239"/>
    </location>
</feature>
<evidence type="ECO:0000256" key="16">
    <source>
        <dbReference type="SAM" id="MobiDB-lite"/>
    </source>
</evidence>
<dbReference type="EMBL" id="LNRQ01000002">
    <property type="protein sequence ID" value="KZN07416.1"/>
    <property type="molecule type" value="Genomic_DNA"/>
</dbReference>
<dbReference type="Gramene" id="KZN07416">
    <property type="protein sequence ID" value="KZN07416"/>
    <property type="gene ID" value="DCAR_008253"/>
</dbReference>
<protein>
    <recommendedName>
        <fullName evidence="5">RING-type E3 ubiquitin transferase</fullName>
        <ecNumber evidence="5">2.3.2.27</ecNumber>
    </recommendedName>
</protein>
<feature type="compositionally biased region" description="Basic and acidic residues" evidence="16">
    <location>
        <begin position="161"/>
        <end position="198"/>
    </location>
</feature>
<evidence type="ECO:0000256" key="2">
    <source>
        <dbReference type="ARBA" id="ARBA00004141"/>
    </source>
</evidence>
<dbReference type="GO" id="GO:0032216">
    <property type="term" value="F:glucosaminyl-phosphatidylinositol O-acyltransferase activity"/>
    <property type="evidence" value="ECO:0007669"/>
    <property type="project" value="TreeGrafter"/>
</dbReference>
<comment type="similarity">
    <text evidence="14">Belongs to the RING-type zinc finger family. ATL subfamily.</text>
</comment>
<keyword evidence="11" id="KW-0862">Zinc</keyword>
<evidence type="ECO:0000256" key="1">
    <source>
        <dbReference type="ARBA" id="ARBA00000900"/>
    </source>
</evidence>
<feature type="transmembrane region" description="Helical" evidence="17">
    <location>
        <begin position="373"/>
        <end position="392"/>
    </location>
</feature>
<evidence type="ECO:0000256" key="17">
    <source>
        <dbReference type="SAM" id="Phobius"/>
    </source>
</evidence>
<sequence>MSPASNTTYHSAVPHDHSNTAITLILTVSLFIIIIVGFLSIYFCQYFLERLGHFLSLQQSPAGNLVGQGGAAPVKGLDPAIINAFPSFVYSTVKEYRKEKYGLECAICLCEFQDTDVLRLLTSCSHVFHQDCIDLWLGSHQSCPVCRRIPEAPVTDQSPDDVSRRMHDDMSSEHSVRITIEEDDHDHEGESEGRKEISLDSIQEANEPRTSNAGQTEDQEENEGEKFSRSTTTGHSIIKKREVEENQHTLMLPDHINLPPLGSLEARRLLITVALARCWNYLREMVACLIATPMSMRSLGISAEHNTPTSSIEAKQTSIILTDSSARESRSSCCSRLVASADQRSSSLYHGDTDSSLKKNDDAIVATKKWSSYMVTTAVDFVFVVIPLIIFPTVLADWTYINAILLLTVLLLCFTYRRCVSSVSLEGVQPVRTYISSYRVTMMLVTCFCILAVDFNIFPRRYAKTETYGTSVMDLGVGAYVLANSLVSRQARGIMKTSLRNALQSASPLLFLGFARIAFTSGVDYQVHVGEYGVHWNFFFTLAAVSILTSVVNIPPNYCGILGSLILIGTLALLNWYEYIIENNIQLITPRLLTLFLNQYVEKASRRMCNLAYVTYVLAANLQFLAMAMLADYIPGPKISILEEAFSKNLLGTFLLANLMTGLVNLSIDTIYVSPLPALIILSIYSLILSVAVVIADFYGLKLKFW</sequence>
<dbReference type="Gene3D" id="3.30.40.10">
    <property type="entry name" value="Zinc/RING finger domain, C3HC4 (zinc finger)"/>
    <property type="match status" value="1"/>
</dbReference>
<evidence type="ECO:0000256" key="14">
    <source>
        <dbReference type="ARBA" id="ARBA00024209"/>
    </source>
</evidence>
<evidence type="ECO:0000256" key="15">
    <source>
        <dbReference type="PROSITE-ProRule" id="PRU00175"/>
    </source>
</evidence>
<proteinExistence type="inferred from homology"/>
<evidence type="ECO:0000256" key="12">
    <source>
        <dbReference type="ARBA" id="ARBA00022989"/>
    </source>
</evidence>
<feature type="transmembrane region" description="Helical" evidence="17">
    <location>
        <begin position="534"/>
        <end position="552"/>
    </location>
</feature>
<evidence type="ECO:0000256" key="5">
    <source>
        <dbReference type="ARBA" id="ARBA00012483"/>
    </source>
</evidence>
<dbReference type="InterPro" id="IPR009447">
    <property type="entry name" value="PIGW/GWT1"/>
</dbReference>
<accession>A0A166F729</accession>
<keyword evidence="9 15" id="KW-0863">Zinc-finger</keyword>
<dbReference type="Pfam" id="PF06423">
    <property type="entry name" value="GWT1"/>
    <property type="match status" value="2"/>
</dbReference>
<feature type="transmembrane region" description="Helical" evidence="17">
    <location>
        <begin position="20"/>
        <end position="44"/>
    </location>
</feature>
<evidence type="ECO:0000256" key="10">
    <source>
        <dbReference type="ARBA" id="ARBA00022786"/>
    </source>
</evidence>
<feature type="transmembrane region" description="Helical" evidence="17">
    <location>
        <begin position="559"/>
        <end position="577"/>
    </location>
</feature>
<dbReference type="FunFam" id="3.30.40.10:FF:000187">
    <property type="entry name" value="E3 ubiquitin-protein ligase ATL6"/>
    <property type="match status" value="1"/>
</dbReference>
<evidence type="ECO:0000256" key="13">
    <source>
        <dbReference type="ARBA" id="ARBA00023136"/>
    </source>
</evidence>
<evidence type="ECO:0000256" key="7">
    <source>
        <dbReference type="ARBA" id="ARBA00022692"/>
    </source>
</evidence>
<evidence type="ECO:0000256" key="9">
    <source>
        <dbReference type="ARBA" id="ARBA00022771"/>
    </source>
</evidence>
<evidence type="ECO:0000256" key="8">
    <source>
        <dbReference type="ARBA" id="ARBA00022723"/>
    </source>
</evidence>
<feature type="domain" description="RING-type" evidence="18">
    <location>
        <begin position="105"/>
        <end position="147"/>
    </location>
</feature>
<evidence type="ECO:0000259" key="18">
    <source>
        <dbReference type="PROSITE" id="PS50089"/>
    </source>
</evidence>
<evidence type="ECO:0000256" key="4">
    <source>
        <dbReference type="ARBA" id="ARBA00004906"/>
    </source>
</evidence>
<keyword evidence="10" id="KW-0833">Ubl conjugation pathway</keyword>
<feature type="transmembrane region" description="Helical" evidence="17">
    <location>
        <begin position="398"/>
        <end position="416"/>
    </location>
</feature>
<organism evidence="19">
    <name type="scientific">Daucus carota subsp. sativus</name>
    <name type="common">Carrot</name>
    <dbReference type="NCBI Taxonomy" id="79200"/>
    <lineage>
        <taxon>Eukaryota</taxon>
        <taxon>Viridiplantae</taxon>
        <taxon>Streptophyta</taxon>
        <taxon>Embryophyta</taxon>
        <taxon>Tracheophyta</taxon>
        <taxon>Spermatophyta</taxon>
        <taxon>Magnoliopsida</taxon>
        <taxon>eudicotyledons</taxon>
        <taxon>Gunneridae</taxon>
        <taxon>Pentapetalae</taxon>
        <taxon>asterids</taxon>
        <taxon>campanulids</taxon>
        <taxon>Apiales</taxon>
        <taxon>Apiaceae</taxon>
        <taxon>Apioideae</taxon>
        <taxon>Scandiceae</taxon>
        <taxon>Daucinae</taxon>
        <taxon>Daucus</taxon>
        <taxon>Daucus sect. Daucus</taxon>
    </lineage>
</organism>
<dbReference type="PANTHER" id="PTHR20661:SF0">
    <property type="entry name" value="PHOSPHATIDYLINOSITOL-GLYCAN BIOSYNTHESIS CLASS W PROTEIN"/>
    <property type="match status" value="1"/>
</dbReference>
<feature type="transmembrane region" description="Helical" evidence="17">
    <location>
        <begin position="650"/>
        <end position="672"/>
    </location>
</feature>
<evidence type="ECO:0000313" key="19">
    <source>
        <dbReference type="EMBL" id="KZN07416.1"/>
    </source>
</evidence>
<feature type="compositionally biased region" description="Polar residues" evidence="16">
    <location>
        <begin position="200"/>
        <end position="216"/>
    </location>
</feature>
<dbReference type="PANTHER" id="PTHR20661">
    <property type="entry name" value="PHOSPHATIDYLINOSITOL-GLYCAN BIOSYNTHESIS CLASS W PROTEIN"/>
    <property type="match status" value="1"/>
</dbReference>
<evidence type="ECO:0000256" key="3">
    <source>
        <dbReference type="ARBA" id="ARBA00004167"/>
    </source>
</evidence>
<dbReference type="GO" id="GO:0008270">
    <property type="term" value="F:zinc ion binding"/>
    <property type="evidence" value="ECO:0007669"/>
    <property type="project" value="UniProtKB-KW"/>
</dbReference>
<gene>
    <name evidence="19" type="ORF">DCAR_008253</name>
</gene>
<dbReference type="InterPro" id="IPR013083">
    <property type="entry name" value="Znf_RING/FYVE/PHD"/>
</dbReference>
<dbReference type="GO" id="GO:0061630">
    <property type="term" value="F:ubiquitin protein ligase activity"/>
    <property type="evidence" value="ECO:0007669"/>
    <property type="project" value="UniProtKB-EC"/>
</dbReference>
<keyword evidence="8" id="KW-0479">Metal-binding</keyword>
<name>A0A166F729_DAUCS</name>
<dbReference type="PROSITE" id="PS50089">
    <property type="entry name" value="ZF_RING_2"/>
    <property type="match status" value="1"/>
</dbReference>
<dbReference type="EC" id="2.3.2.27" evidence="5"/>
<dbReference type="InterPro" id="IPR001841">
    <property type="entry name" value="Znf_RING"/>
</dbReference>
<dbReference type="GO" id="GO:0006506">
    <property type="term" value="P:GPI anchor biosynthetic process"/>
    <property type="evidence" value="ECO:0007669"/>
    <property type="project" value="InterPro"/>
</dbReference>
<keyword evidence="12 17" id="KW-1133">Transmembrane helix</keyword>
<dbReference type="SMART" id="SM00184">
    <property type="entry name" value="RING"/>
    <property type="match status" value="1"/>
</dbReference>
<keyword evidence="13 17" id="KW-0472">Membrane</keyword>
<reference evidence="19" key="1">
    <citation type="journal article" date="2016" name="Nat. Genet.">
        <title>A high-quality carrot genome assembly provides new insights into carotenoid accumulation and asterid genome evolution.</title>
        <authorList>
            <person name="Iorizzo M."/>
            <person name="Ellison S."/>
            <person name="Senalik D."/>
            <person name="Zeng P."/>
            <person name="Satapoomin P."/>
            <person name="Huang J."/>
            <person name="Bowman M."/>
            <person name="Iovene M."/>
            <person name="Sanseverino W."/>
            <person name="Cavagnaro P."/>
            <person name="Yildiz M."/>
            <person name="Macko-Podgorni A."/>
            <person name="Moranska E."/>
            <person name="Grzebelus E."/>
            <person name="Grzebelus D."/>
            <person name="Ashrafi H."/>
            <person name="Zheng Z."/>
            <person name="Cheng S."/>
            <person name="Spooner D."/>
            <person name="Van Deynze A."/>
            <person name="Simon P."/>
        </authorList>
    </citation>
    <scope>NUCLEOTIDE SEQUENCE [LARGE SCALE GENOMIC DNA]</scope>
    <source>
        <tissue evidence="19">Leaf</tissue>
    </source>
</reference>
<keyword evidence="6" id="KW-0808">Transferase</keyword>
<dbReference type="GO" id="GO:0005783">
    <property type="term" value="C:endoplasmic reticulum"/>
    <property type="evidence" value="ECO:0007669"/>
    <property type="project" value="TreeGrafter"/>
</dbReference>
<dbReference type="GO" id="GO:0072659">
    <property type="term" value="P:protein localization to plasma membrane"/>
    <property type="evidence" value="ECO:0007669"/>
    <property type="project" value="TreeGrafter"/>
</dbReference>
<comment type="subcellular location">
    <subcellularLocation>
        <location evidence="2">Membrane</location>
        <topology evidence="2">Multi-pass membrane protein</topology>
    </subcellularLocation>
    <subcellularLocation>
        <location evidence="3">Membrane</location>
        <topology evidence="3">Single-pass membrane protein</topology>
    </subcellularLocation>
</comment>
<dbReference type="AlphaFoldDB" id="A0A166F729"/>
<evidence type="ECO:0000256" key="6">
    <source>
        <dbReference type="ARBA" id="ARBA00022679"/>
    </source>
</evidence>
<dbReference type="GO" id="GO:0016020">
    <property type="term" value="C:membrane"/>
    <property type="evidence" value="ECO:0007669"/>
    <property type="project" value="UniProtKB-SubCell"/>
</dbReference>
<dbReference type="OMA" id="LESHKSC"/>
<feature type="transmembrane region" description="Helical" evidence="17">
    <location>
        <begin position="470"/>
        <end position="488"/>
    </location>
</feature>
<keyword evidence="7 17" id="KW-0812">Transmembrane</keyword>
<comment type="catalytic activity">
    <reaction evidence="1">
        <text>S-ubiquitinyl-[E2 ubiquitin-conjugating enzyme]-L-cysteine + [acceptor protein]-L-lysine = [E2 ubiquitin-conjugating enzyme]-L-cysteine + N(6)-ubiquitinyl-[acceptor protein]-L-lysine.</text>
        <dbReference type="EC" id="2.3.2.27"/>
    </reaction>
</comment>
<feature type="transmembrane region" description="Helical" evidence="17">
    <location>
        <begin position="678"/>
        <end position="701"/>
    </location>
</feature>
<dbReference type="STRING" id="79200.A0A166F729"/>
<dbReference type="Pfam" id="PF13639">
    <property type="entry name" value="zf-RING_2"/>
    <property type="match status" value="1"/>
</dbReference>